<evidence type="ECO:0000313" key="2">
    <source>
        <dbReference type="EMBL" id="KAA6352833.1"/>
    </source>
</evidence>
<sequence length="124" mass="14409">PNGIGWQNDATFISYMREIVTPGIVCWRNQTSRVIDEHNQDLKSKKEKKKSDYDREERSLLIMDCQGSRKNREPLDCGVNTRLKQRMREVFKYPKDNSVSFRAAFVEALKTAVNQALDSEVLKV</sequence>
<name>A0A5J4T516_9EUKA</name>
<reference evidence="2 3" key="1">
    <citation type="submission" date="2019-03" db="EMBL/GenBank/DDBJ databases">
        <title>Single cell metagenomics reveals metabolic interactions within the superorganism composed of flagellate Streblomastix strix and complex community of Bacteroidetes bacteria on its surface.</title>
        <authorList>
            <person name="Treitli S.C."/>
            <person name="Kolisko M."/>
            <person name="Husnik F."/>
            <person name="Keeling P."/>
            <person name="Hampl V."/>
        </authorList>
    </citation>
    <scope>NUCLEOTIDE SEQUENCE [LARGE SCALE GENOMIC DNA]</scope>
    <source>
        <strain evidence="2">ST1C</strain>
    </source>
</reference>
<evidence type="ECO:0000256" key="1">
    <source>
        <dbReference type="SAM" id="Coils"/>
    </source>
</evidence>
<dbReference type="Proteomes" id="UP000324800">
    <property type="component" value="Unassembled WGS sequence"/>
</dbReference>
<dbReference type="OrthoDB" id="6258697at2759"/>
<gene>
    <name evidence="2" type="ORF">EZS28_051640</name>
</gene>
<organism evidence="2 3">
    <name type="scientific">Streblomastix strix</name>
    <dbReference type="NCBI Taxonomy" id="222440"/>
    <lineage>
        <taxon>Eukaryota</taxon>
        <taxon>Metamonada</taxon>
        <taxon>Preaxostyla</taxon>
        <taxon>Oxymonadida</taxon>
        <taxon>Streblomastigidae</taxon>
        <taxon>Streblomastix</taxon>
    </lineage>
</organism>
<comment type="caution">
    <text evidence="2">The sequence shown here is derived from an EMBL/GenBank/DDBJ whole genome shotgun (WGS) entry which is preliminary data.</text>
</comment>
<accession>A0A5J4T516</accession>
<keyword evidence="1" id="KW-0175">Coiled coil</keyword>
<feature type="non-terminal residue" evidence="2">
    <location>
        <position position="1"/>
    </location>
</feature>
<evidence type="ECO:0000313" key="3">
    <source>
        <dbReference type="Proteomes" id="UP000324800"/>
    </source>
</evidence>
<feature type="coiled-coil region" evidence="1">
    <location>
        <begin position="28"/>
        <end position="59"/>
    </location>
</feature>
<dbReference type="EMBL" id="SNRW01039224">
    <property type="protein sequence ID" value="KAA6352833.1"/>
    <property type="molecule type" value="Genomic_DNA"/>
</dbReference>
<protein>
    <submittedName>
        <fullName evidence="2">Uncharacterized protein</fullName>
    </submittedName>
</protein>
<proteinExistence type="predicted"/>
<dbReference type="AlphaFoldDB" id="A0A5J4T516"/>